<dbReference type="EMBL" id="JPIT01000032">
    <property type="protein sequence ID" value="KIO43202.1"/>
    <property type="molecule type" value="Genomic_DNA"/>
</dbReference>
<evidence type="ECO:0000313" key="7">
    <source>
        <dbReference type="Proteomes" id="UP000031980"/>
    </source>
</evidence>
<dbReference type="GO" id="GO:0000270">
    <property type="term" value="P:peptidoglycan metabolic process"/>
    <property type="evidence" value="ECO:0007669"/>
    <property type="project" value="InterPro"/>
</dbReference>
<evidence type="ECO:0000256" key="1">
    <source>
        <dbReference type="ARBA" id="ARBA00007734"/>
    </source>
</evidence>
<evidence type="ECO:0000313" key="4">
    <source>
        <dbReference type="EMBL" id="KIO43202.1"/>
    </source>
</evidence>
<feature type="domain" description="Transglycosylase SLT" evidence="3">
    <location>
        <begin position="109"/>
        <end position="209"/>
    </location>
</feature>
<dbReference type="GO" id="GO:0016020">
    <property type="term" value="C:membrane"/>
    <property type="evidence" value="ECO:0007669"/>
    <property type="project" value="InterPro"/>
</dbReference>
<dbReference type="PANTHER" id="PTHR37423:SF2">
    <property type="entry name" value="MEMBRANE-BOUND LYTIC MUREIN TRANSGLYCOSYLASE C"/>
    <property type="match status" value="1"/>
</dbReference>
<proteinExistence type="inferred from homology"/>
<dbReference type="Gene3D" id="1.10.530.10">
    <property type="match status" value="1"/>
</dbReference>
<keyword evidence="2" id="KW-1133">Transmembrane helix</keyword>
<dbReference type="Proteomes" id="UP000031980">
    <property type="component" value="Unassembled WGS sequence"/>
</dbReference>
<reference evidence="4 6" key="2">
    <citation type="submission" date="2014-07" db="EMBL/GenBank/DDBJ databases">
        <title>Porphyromonadaceae bacterium OUH 334697 = ATCC BAA-2682 = DSM 28341 draft genome.</title>
        <authorList>
            <person name="Sydenham T.V."/>
            <person name="Hasman H."/>
            <person name="Justesen U.S."/>
        </authorList>
    </citation>
    <scope>NUCLEOTIDE SEQUENCE [LARGE SCALE GENOMIC DNA]</scope>
    <source>
        <strain evidence="4 6">OUH 334697</strain>
    </source>
</reference>
<dbReference type="Proteomes" id="UP000031937">
    <property type="component" value="Unassembled WGS sequence"/>
</dbReference>
<dbReference type="PANTHER" id="PTHR37423">
    <property type="entry name" value="SOLUBLE LYTIC MUREIN TRANSGLYCOSYLASE-RELATED"/>
    <property type="match status" value="1"/>
</dbReference>
<comment type="similarity">
    <text evidence="1">Belongs to the transglycosylase Slt family.</text>
</comment>
<dbReference type="Pfam" id="PF01464">
    <property type="entry name" value="SLT"/>
    <property type="match status" value="1"/>
</dbReference>
<evidence type="ECO:0000256" key="2">
    <source>
        <dbReference type="SAM" id="Phobius"/>
    </source>
</evidence>
<evidence type="ECO:0000313" key="5">
    <source>
        <dbReference type="EMBL" id="KIO44918.1"/>
    </source>
</evidence>
<reference evidence="5 7" key="1">
    <citation type="submission" date="2014-07" db="EMBL/GenBank/DDBJ databases">
        <title>Porphyromonadaceae bacterium OUH 308042 = ATCC BAA-2681 = DSM 28342 draft genome.</title>
        <authorList>
            <person name="Sydenham T.V."/>
            <person name="Hasman H."/>
            <person name="Justensen U.S."/>
        </authorList>
    </citation>
    <scope>NUCLEOTIDE SEQUENCE [LARGE SCALE GENOMIC DNA]</scope>
    <source>
        <strain evidence="5 7">OUH 308042</strain>
    </source>
</reference>
<sequence length="308" mass="35547">MKKETIIKILFLIVLLDTAAVIYLIYRPVTLEIQHVSKVVPMLKPSDIYCPETFDLAGEYVPLKRTDIAEAFRKELIVNTYLHSHTIQVLKNVSRYFPIIEPILEEEGIPDDFKYLAVIESSLNPLAVSPAGAVGLWQFMSGTAKELGMEVNKIVDERYHIEKSTRAACAYLKKAKEKFGTWVMAAASYNAGMNMLTRQINLQKENNYYDLLLGEETGRYVFRIMAMKQIIENPHLYDFHVSEKYEVEKCEEVKVNKNIKDLAHFANTHGISYKTLKRFNPWLRANTLHASGKKSYYIAIPRQPEKYR</sequence>
<dbReference type="OrthoDB" id="9815002at2"/>
<evidence type="ECO:0000313" key="6">
    <source>
        <dbReference type="Proteomes" id="UP000031937"/>
    </source>
</evidence>
<keyword evidence="2" id="KW-0472">Membrane</keyword>
<dbReference type="PROSITE" id="PS00922">
    <property type="entry name" value="TRANSGLYCOSYLASE"/>
    <property type="match status" value="1"/>
</dbReference>
<dbReference type="InterPro" id="IPR008258">
    <property type="entry name" value="Transglycosylase_SLT_dom_1"/>
</dbReference>
<dbReference type="InterPro" id="IPR023346">
    <property type="entry name" value="Lysozyme-like_dom_sf"/>
</dbReference>
<dbReference type="RefSeq" id="WP_041504315.1">
    <property type="nucleotide sequence ID" value="NZ_JPIT01000032.1"/>
</dbReference>
<keyword evidence="7" id="KW-1185">Reference proteome</keyword>
<keyword evidence="2" id="KW-0812">Transmembrane</keyword>
<protein>
    <submittedName>
        <fullName evidence="5">Murein transglycosylase</fullName>
    </submittedName>
</protein>
<comment type="caution">
    <text evidence="5">The sequence shown here is derived from an EMBL/GenBank/DDBJ whole genome shotgun (WGS) entry which is preliminary data.</text>
</comment>
<dbReference type="GO" id="GO:0008933">
    <property type="term" value="F:peptidoglycan lytic transglycosylase activity"/>
    <property type="evidence" value="ECO:0007669"/>
    <property type="project" value="InterPro"/>
</dbReference>
<organism evidence="5 7">
    <name type="scientific">Sanguibacteroides justesenii</name>
    <dbReference type="NCBI Taxonomy" id="1547597"/>
    <lineage>
        <taxon>Bacteria</taxon>
        <taxon>Pseudomonadati</taxon>
        <taxon>Bacteroidota</taxon>
        <taxon>Bacteroidia</taxon>
        <taxon>Bacteroidales</taxon>
        <taxon>Porphyromonadaceae</taxon>
        <taxon>Sanguibacteroides</taxon>
    </lineage>
</organism>
<dbReference type="AlphaFoldDB" id="A0A0C3MEP3"/>
<evidence type="ECO:0000259" key="3">
    <source>
        <dbReference type="Pfam" id="PF01464"/>
    </source>
</evidence>
<dbReference type="SUPFAM" id="SSF53955">
    <property type="entry name" value="Lysozyme-like"/>
    <property type="match status" value="1"/>
</dbReference>
<name>A0A0C3MEP3_9PORP</name>
<dbReference type="EMBL" id="JPIU01000038">
    <property type="protein sequence ID" value="KIO44918.1"/>
    <property type="molecule type" value="Genomic_DNA"/>
</dbReference>
<gene>
    <name evidence="5" type="ORF">BA92_07835</name>
    <name evidence="4" type="ORF">IE90_13435</name>
</gene>
<dbReference type="InterPro" id="IPR000189">
    <property type="entry name" value="Transglyc_AS"/>
</dbReference>
<dbReference type="CDD" id="cd16894">
    <property type="entry name" value="MltD-like"/>
    <property type="match status" value="1"/>
</dbReference>
<accession>A0A0C3MEP3</accession>
<feature type="transmembrane region" description="Helical" evidence="2">
    <location>
        <begin position="7"/>
        <end position="26"/>
    </location>
</feature>